<dbReference type="GO" id="GO:0016297">
    <property type="term" value="F:fatty acyl-[ACP] hydrolase activity"/>
    <property type="evidence" value="ECO:0007669"/>
    <property type="project" value="TreeGrafter"/>
</dbReference>
<dbReference type="InterPro" id="IPR050563">
    <property type="entry name" value="4-hydroxybenzoyl-CoA_TE"/>
</dbReference>
<reference evidence="1" key="2">
    <citation type="submission" date="2015-03" db="UniProtKB">
        <authorList>
            <consortium name="EnsemblPlants"/>
        </authorList>
    </citation>
    <scope>IDENTIFICATION</scope>
</reference>
<evidence type="ECO:0000313" key="1">
    <source>
        <dbReference type="EnsemblPlants" id="OBART02G26730.1"/>
    </source>
</evidence>
<dbReference type="EnsemblPlants" id="OBART02G26730.1">
    <property type="protein sequence ID" value="OBART02G26730.1"/>
    <property type="gene ID" value="OBART02G26730"/>
</dbReference>
<evidence type="ECO:0000313" key="2">
    <source>
        <dbReference type="Proteomes" id="UP000026960"/>
    </source>
</evidence>
<dbReference type="AlphaFoldDB" id="A0A0D3F8H0"/>
<reference evidence="1" key="1">
    <citation type="journal article" date="2009" name="Rice">
        <title>De Novo Next Generation Sequencing of Plant Genomes.</title>
        <authorList>
            <person name="Rounsley S."/>
            <person name="Marri P.R."/>
            <person name="Yu Y."/>
            <person name="He R."/>
            <person name="Sisneros N."/>
            <person name="Goicoechea J.L."/>
            <person name="Lee S.J."/>
            <person name="Angelova A."/>
            <person name="Kudrna D."/>
            <person name="Luo M."/>
            <person name="Affourtit J."/>
            <person name="Desany B."/>
            <person name="Knight J."/>
            <person name="Niazi F."/>
            <person name="Egholm M."/>
            <person name="Wing R.A."/>
        </authorList>
    </citation>
    <scope>NUCLEOTIDE SEQUENCE [LARGE SCALE GENOMIC DNA]</scope>
    <source>
        <strain evidence="1">cv. IRGC 105608</strain>
    </source>
</reference>
<evidence type="ECO:0008006" key="3">
    <source>
        <dbReference type="Google" id="ProtNLM"/>
    </source>
</evidence>
<proteinExistence type="predicted"/>
<name>A0A0D3F8H0_9ORYZ</name>
<protein>
    <recommendedName>
        <fullName evidence="3">Thioesterase domain-containing protein</fullName>
    </recommendedName>
</protein>
<dbReference type="Gramene" id="OBART02G26730.1">
    <property type="protein sequence ID" value="OBART02G26730.1"/>
    <property type="gene ID" value="OBART02G26730"/>
</dbReference>
<dbReference type="InterPro" id="IPR029069">
    <property type="entry name" value="HotDog_dom_sf"/>
</dbReference>
<dbReference type="PaxDb" id="65489-OBART02G26730.1"/>
<keyword evidence="2" id="KW-1185">Reference proteome</keyword>
<organism evidence="1">
    <name type="scientific">Oryza barthii</name>
    <dbReference type="NCBI Taxonomy" id="65489"/>
    <lineage>
        <taxon>Eukaryota</taxon>
        <taxon>Viridiplantae</taxon>
        <taxon>Streptophyta</taxon>
        <taxon>Embryophyta</taxon>
        <taxon>Tracheophyta</taxon>
        <taxon>Spermatophyta</taxon>
        <taxon>Magnoliopsida</taxon>
        <taxon>Liliopsida</taxon>
        <taxon>Poales</taxon>
        <taxon>Poaceae</taxon>
        <taxon>BOP clade</taxon>
        <taxon>Oryzoideae</taxon>
        <taxon>Oryzeae</taxon>
        <taxon>Oryzinae</taxon>
        <taxon>Oryza</taxon>
    </lineage>
</organism>
<dbReference type="SUPFAM" id="SSF54637">
    <property type="entry name" value="Thioesterase/thiol ester dehydrase-isomerase"/>
    <property type="match status" value="1"/>
</dbReference>
<dbReference type="PANTHER" id="PTHR31793">
    <property type="entry name" value="4-HYDROXYBENZOYL-COA THIOESTERASE FAMILY MEMBER"/>
    <property type="match status" value="1"/>
</dbReference>
<dbReference type="PANTHER" id="PTHR31793:SF4">
    <property type="entry name" value="OS02G0659700 PROTEIN"/>
    <property type="match status" value="1"/>
</dbReference>
<accession>A0A0D3F8H0</accession>
<sequence length="109" mass="12057">MIKQPSVSLAPNTSCQPQHALARAAAGSARSRRISCLHLAVLHVGRHHARALCSHESAFSGANNNTNHDVKLRPRKFFEMEMSVRDCELDQYGVVNNVVYGSYVERGLL</sequence>
<dbReference type="GO" id="GO:0009507">
    <property type="term" value="C:chloroplast"/>
    <property type="evidence" value="ECO:0007669"/>
    <property type="project" value="TreeGrafter"/>
</dbReference>
<dbReference type="Gene3D" id="3.10.129.10">
    <property type="entry name" value="Hotdog Thioesterase"/>
    <property type="match status" value="1"/>
</dbReference>
<dbReference type="Proteomes" id="UP000026960">
    <property type="component" value="Chromosome 2"/>
</dbReference>
<dbReference type="HOGENOM" id="CLU_2187971_0_0_1"/>